<protein>
    <submittedName>
        <fullName evidence="3">Hpt domain-containing protein</fullName>
    </submittedName>
</protein>
<dbReference type="GO" id="GO:0004672">
    <property type="term" value="F:protein kinase activity"/>
    <property type="evidence" value="ECO:0007669"/>
    <property type="project" value="UniProtKB-ARBA"/>
</dbReference>
<feature type="domain" description="HPt" evidence="2">
    <location>
        <begin position="38"/>
        <end position="99"/>
    </location>
</feature>
<proteinExistence type="predicted"/>
<dbReference type="InterPro" id="IPR036641">
    <property type="entry name" value="HPT_dom_sf"/>
</dbReference>
<dbReference type="Proteomes" id="UP000440694">
    <property type="component" value="Unassembled WGS sequence"/>
</dbReference>
<name>A0A6I3KKV4_9HYPH</name>
<accession>A0A6I3KKV4</accession>
<reference evidence="3 4" key="1">
    <citation type="submission" date="2019-11" db="EMBL/GenBank/DDBJ databases">
        <title>Identification of a novel strain.</title>
        <authorList>
            <person name="Xu Q."/>
            <person name="Wang G."/>
        </authorList>
    </citation>
    <scope>NUCLEOTIDE SEQUENCE [LARGE SCALE GENOMIC DNA]</scope>
    <source>
        <strain evidence="4">xq</strain>
    </source>
</reference>
<organism evidence="3 4">
    <name type="scientific">Hyphomicrobium album</name>
    <dbReference type="NCBI Taxonomy" id="2665159"/>
    <lineage>
        <taxon>Bacteria</taxon>
        <taxon>Pseudomonadati</taxon>
        <taxon>Pseudomonadota</taxon>
        <taxon>Alphaproteobacteria</taxon>
        <taxon>Hyphomicrobiales</taxon>
        <taxon>Hyphomicrobiaceae</taxon>
        <taxon>Hyphomicrobium</taxon>
    </lineage>
</organism>
<evidence type="ECO:0000313" key="4">
    <source>
        <dbReference type="Proteomes" id="UP000440694"/>
    </source>
</evidence>
<keyword evidence="4" id="KW-1185">Reference proteome</keyword>
<evidence type="ECO:0000256" key="1">
    <source>
        <dbReference type="ARBA" id="ARBA00023012"/>
    </source>
</evidence>
<sequence>MMASDSPGSGVKATSESRPVDLDHLRRYTLGDRDLEVEILGLFADQLPITIGALNEAASMKEWGIAAHTLKGSARAVGAWSLATLAETAEKLHHLPDARERRKVVGRLEKAAGEAREYIASLAHAA</sequence>
<dbReference type="AlphaFoldDB" id="A0A6I3KKV4"/>
<dbReference type="GO" id="GO:0000160">
    <property type="term" value="P:phosphorelay signal transduction system"/>
    <property type="evidence" value="ECO:0007669"/>
    <property type="project" value="UniProtKB-KW"/>
</dbReference>
<keyword evidence="1" id="KW-0902">Two-component regulatory system</keyword>
<dbReference type="RefSeq" id="WP_154737899.1">
    <property type="nucleotide sequence ID" value="NZ_WMBQ01000001.1"/>
</dbReference>
<dbReference type="Pfam" id="PF01627">
    <property type="entry name" value="Hpt"/>
    <property type="match status" value="1"/>
</dbReference>
<dbReference type="InterPro" id="IPR008207">
    <property type="entry name" value="Sig_transdc_His_kin_Hpt_dom"/>
</dbReference>
<dbReference type="EMBL" id="WMBQ01000001">
    <property type="protein sequence ID" value="MTD93351.1"/>
    <property type="molecule type" value="Genomic_DNA"/>
</dbReference>
<evidence type="ECO:0000313" key="3">
    <source>
        <dbReference type="EMBL" id="MTD93351.1"/>
    </source>
</evidence>
<comment type="caution">
    <text evidence="3">The sequence shown here is derived from an EMBL/GenBank/DDBJ whole genome shotgun (WGS) entry which is preliminary data.</text>
</comment>
<dbReference type="SUPFAM" id="SSF47226">
    <property type="entry name" value="Histidine-containing phosphotransfer domain, HPT domain"/>
    <property type="match status" value="1"/>
</dbReference>
<dbReference type="Gene3D" id="1.20.120.160">
    <property type="entry name" value="HPT domain"/>
    <property type="match status" value="1"/>
</dbReference>
<evidence type="ECO:0000259" key="2">
    <source>
        <dbReference type="Pfam" id="PF01627"/>
    </source>
</evidence>
<gene>
    <name evidence="3" type="ORF">GIW81_03255</name>
</gene>